<name>A0A2G0CHL9_9BACT</name>
<evidence type="ECO:0000256" key="1">
    <source>
        <dbReference type="ARBA" id="ARBA00004651"/>
    </source>
</evidence>
<keyword evidence="11" id="KW-0479">Metal-binding</keyword>
<feature type="transmembrane region" description="Helical" evidence="11">
    <location>
        <begin position="171"/>
        <end position="193"/>
    </location>
</feature>
<evidence type="ECO:0000256" key="6">
    <source>
        <dbReference type="ARBA" id="ARBA00023065"/>
    </source>
</evidence>
<evidence type="ECO:0000256" key="3">
    <source>
        <dbReference type="ARBA" id="ARBA00022519"/>
    </source>
</evidence>
<feature type="compositionally biased region" description="Basic and acidic residues" evidence="12">
    <location>
        <begin position="116"/>
        <end position="126"/>
    </location>
</feature>
<keyword evidence="4 11" id="KW-0812">Transmembrane</keyword>
<keyword evidence="6 11" id="KW-0406">Ion transport</keyword>
<dbReference type="EMBL" id="PDLO01000002">
    <property type="protein sequence ID" value="PHK99474.1"/>
    <property type="molecule type" value="Genomic_DNA"/>
</dbReference>
<keyword evidence="5 11" id="KW-1133">Transmembrane helix</keyword>
<accession>A0A2G0CHL9</accession>
<feature type="compositionally biased region" description="Basic and acidic residues" evidence="12">
    <location>
        <begin position="15"/>
        <end position="27"/>
    </location>
</feature>
<feature type="transmembrane region" description="Helical" evidence="11">
    <location>
        <begin position="237"/>
        <end position="258"/>
    </location>
</feature>
<comment type="subcellular location">
    <subcellularLocation>
        <location evidence="1 11">Cell membrane</location>
        <topology evidence="1 11">Multi-pass membrane protein</topology>
    </subcellularLocation>
</comment>
<keyword evidence="14" id="KW-1185">Reference proteome</keyword>
<dbReference type="HAMAP" id="MF_00454">
    <property type="entry name" value="FluC"/>
    <property type="match status" value="1"/>
</dbReference>
<evidence type="ECO:0000256" key="4">
    <source>
        <dbReference type="ARBA" id="ARBA00022692"/>
    </source>
</evidence>
<evidence type="ECO:0000256" key="8">
    <source>
        <dbReference type="ARBA" id="ARBA00023303"/>
    </source>
</evidence>
<evidence type="ECO:0000256" key="9">
    <source>
        <dbReference type="ARBA" id="ARBA00035120"/>
    </source>
</evidence>
<comment type="caution">
    <text evidence="13">The sequence shown here is derived from an EMBL/GenBank/DDBJ whole genome shotgun (WGS) entry which is preliminary data.</text>
</comment>
<evidence type="ECO:0000313" key="14">
    <source>
        <dbReference type="Proteomes" id="UP000226437"/>
    </source>
</evidence>
<evidence type="ECO:0000256" key="5">
    <source>
        <dbReference type="ARBA" id="ARBA00022989"/>
    </source>
</evidence>
<comment type="catalytic activity">
    <reaction evidence="10">
        <text>fluoride(in) = fluoride(out)</text>
        <dbReference type="Rhea" id="RHEA:76159"/>
        <dbReference type="ChEBI" id="CHEBI:17051"/>
    </reaction>
    <physiologicalReaction direction="left-to-right" evidence="10">
        <dbReference type="Rhea" id="RHEA:76160"/>
    </physiologicalReaction>
</comment>
<protein>
    <recommendedName>
        <fullName evidence="11">Fluoride-specific ion channel FluC</fullName>
    </recommendedName>
</protein>
<feature type="transmembrane region" description="Helical" evidence="11">
    <location>
        <begin position="205"/>
        <end position="231"/>
    </location>
</feature>
<evidence type="ECO:0000256" key="10">
    <source>
        <dbReference type="ARBA" id="ARBA00035585"/>
    </source>
</evidence>
<sequence length="264" mass="27407">MLPRGDSFRLPFQSADRRGGGHPDHSPVRYHPRIYHPDPEGAKSHEARSAAHPSPADRFQPLPHPGHLRPGPGQPEFHQSGTAAGSAAGPPPYPPHRNRSGGHPDLPPQPPRRTHQAAETRADRGAGNHRPGTPAPDGVSALLVFLGGGVGALSRYGIGRLFPSEGVGEGAFPWATFLANLLACIILGVALSLVARDQLPRGGQLLLVTGFCGGFSTFSTFAAELVGLLQAGHASVALLYLGASLFSGLVSIVAVVYLSSPAAG</sequence>
<evidence type="ECO:0000256" key="12">
    <source>
        <dbReference type="SAM" id="MobiDB-lite"/>
    </source>
</evidence>
<comment type="activity regulation">
    <text evidence="11">Na(+) is not transported, but it plays an essential structural role and its presence is essential for fluoride channel function.</text>
</comment>
<dbReference type="PANTHER" id="PTHR28259">
    <property type="entry name" value="FLUORIDE EXPORT PROTEIN 1-RELATED"/>
    <property type="match status" value="1"/>
</dbReference>
<feature type="compositionally biased region" description="Basic and acidic residues" evidence="12">
    <location>
        <begin position="35"/>
        <end position="49"/>
    </location>
</feature>
<dbReference type="Proteomes" id="UP000226437">
    <property type="component" value="Unassembled WGS sequence"/>
</dbReference>
<keyword evidence="11" id="KW-0813">Transport</keyword>
<dbReference type="OrthoDB" id="9815830at2"/>
<keyword evidence="8 11" id="KW-0407">Ion channel</keyword>
<keyword evidence="7 11" id="KW-0472">Membrane</keyword>
<dbReference type="GO" id="GO:0046872">
    <property type="term" value="F:metal ion binding"/>
    <property type="evidence" value="ECO:0007669"/>
    <property type="project" value="UniProtKB-KW"/>
</dbReference>
<feature type="region of interest" description="Disordered" evidence="12">
    <location>
        <begin position="1"/>
        <end position="135"/>
    </location>
</feature>
<dbReference type="PANTHER" id="PTHR28259:SF1">
    <property type="entry name" value="FLUORIDE EXPORT PROTEIN 1-RELATED"/>
    <property type="match status" value="1"/>
</dbReference>
<organism evidence="13 14">
    <name type="scientific">Neolewinella marina</name>
    <dbReference type="NCBI Taxonomy" id="438751"/>
    <lineage>
        <taxon>Bacteria</taxon>
        <taxon>Pseudomonadati</taxon>
        <taxon>Bacteroidota</taxon>
        <taxon>Saprospiria</taxon>
        <taxon>Saprospirales</taxon>
        <taxon>Lewinellaceae</taxon>
        <taxon>Neolewinella</taxon>
    </lineage>
</organism>
<proteinExistence type="inferred from homology"/>
<dbReference type="Pfam" id="PF02537">
    <property type="entry name" value="CRCB"/>
    <property type="match status" value="1"/>
</dbReference>
<comment type="similarity">
    <text evidence="9 11">Belongs to the fluoride channel Fluc/FEX (TC 1.A.43) family.</text>
</comment>
<evidence type="ECO:0000256" key="2">
    <source>
        <dbReference type="ARBA" id="ARBA00022475"/>
    </source>
</evidence>
<feature type="binding site" evidence="11">
    <location>
        <position position="216"/>
    </location>
    <ligand>
        <name>Na(+)</name>
        <dbReference type="ChEBI" id="CHEBI:29101"/>
        <note>structural</note>
    </ligand>
</feature>
<feature type="binding site" evidence="11">
    <location>
        <position position="213"/>
    </location>
    <ligand>
        <name>Na(+)</name>
        <dbReference type="ChEBI" id="CHEBI:29101"/>
        <note>structural</note>
    </ligand>
</feature>
<dbReference type="GO" id="GO:0005886">
    <property type="term" value="C:plasma membrane"/>
    <property type="evidence" value="ECO:0007669"/>
    <property type="project" value="UniProtKB-SubCell"/>
</dbReference>
<dbReference type="GO" id="GO:0140114">
    <property type="term" value="P:cellular detoxification of fluoride"/>
    <property type="evidence" value="ECO:0007669"/>
    <property type="project" value="UniProtKB-UniRule"/>
</dbReference>
<keyword evidence="3" id="KW-0997">Cell inner membrane</keyword>
<keyword evidence="2 11" id="KW-1003">Cell membrane</keyword>
<dbReference type="AlphaFoldDB" id="A0A2G0CHL9"/>
<reference evidence="13 14" key="1">
    <citation type="submission" date="2017-10" db="EMBL/GenBank/DDBJ databases">
        <title>The draft genome sequence of Lewinella marina KCTC 32374.</title>
        <authorList>
            <person name="Wang K."/>
        </authorList>
    </citation>
    <scope>NUCLEOTIDE SEQUENCE [LARGE SCALE GENOMIC DNA]</scope>
    <source>
        <strain evidence="13 14">MKG-38</strain>
    </source>
</reference>
<evidence type="ECO:0000256" key="7">
    <source>
        <dbReference type="ARBA" id="ARBA00023136"/>
    </source>
</evidence>
<gene>
    <name evidence="11" type="primary">fluC</name>
    <name evidence="11" type="synonym">crcB</name>
    <name evidence="13" type="ORF">CGL56_07315</name>
</gene>
<dbReference type="InterPro" id="IPR003691">
    <property type="entry name" value="FluC"/>
</dbReference>
<evidence type="ECO:0000313" key="13">
    <source>
        <dbReference type="EMBL" id="PHK99474.1"/>
    </source>
</evidence>
<dbReference type="GO" id="GO:0062054">
    <property type="term" value="F:fluoride channel activity"/>
    <property type="evidence" value="ECO:0007669"/>
    <property type="project" value="UniProtKB-UniRule"/>
</dbReference>
<keyword evidence="11" id="KW-0915">Sodium</keyword>
<feature type="compositionally biased region" description="Low complexity" evidence="12">
    <location>
        <begin position="68"/>
        <end position="88"/>
    </location>
</feature>
<comment type="function">
    <text evidence="11">Fluoride-specific ion channel. Important for reducing fluoride concentration in the cell, thus reducing its toxicity.</text>
</comment>
<evidence type="ECO:0000256" key="11">
    <source>
        <dbReference type="HAMAP-Rule" id="MF_00454"/>
    </source>
</evidence>